<proteinExistence type="predicted"/>
<feature type="signal peptide" evidence="1">
    <location>
        <begin position="1"/>
        <end position="22"/>
    </location>
</feature>
<feature type="chain" id="PRO_5025574153" evidence="1">
    <location>
        <begin position="23"/>
        <end position="337"/>
    </location>
</feature>
<dbReference type="Proteomes" id="UP000799767">
    <property type="component" value="Unassembled WGS sequence"/>
</dbReference>
<accession>A0A6A6Q5H5</accession>
<dbReference type="RefSeq" id="XP_033593793.1">
    <property type="nucleotide sequence ID" value="XM_033738571.1"/>
</dbReference>
<evidence type="ECO:0000256" key="1">
    <source>
        <dbReference type="SAM" id="SignalP"/>
    </source>
</evidence>
<reference evidence="2" key="1">
    <citation type="journal article" date="2020" name="Stud. Mycol.">
        <title>101 Dothideomycetes genomes: a test case for predicting lifestyles and emergence of pathogens.</title>
        <authorList>
            <person name="Haridas S."/>
            <person name="Albert R."/>
            <person name="Binder M."/>
            <person name="Bloem J."/>
            <person name="Labutti K."/>
            <person name="Salamov A."/>
            <person name="Andreopoulos B."/>
            <person name="Baker S."/>
            <person name="Barry K."/>
            <person name="Bills G."/>
            <person name="Bluhm B."/>
            <person name="Cannon C."/>
            <person name="Castanera R."/>
            <person name="Culley D."/>
            <person name="Daum C."/>
            <person name="Ezra D."/>
            <person name="Gonzalez J."/>
            <person name="Henrissat B."/>
            <person name="Kuo A."/>
            <person name="Liang C."/>
            <person name="Lipzen A."/>
            <person name="Lutzoni F."/>
            <person name="Magnuson J."/>
            <person name="Mondo S."/>
            <person name="Nolan M."/>
            <person name="Ohm R."/>
            <person name="Pangilinan J."/>
            <person name="Park H.-J."/>
            <person name="Ramirez L."/>
            <person name="Alfaro M."/>
            <person name="Sun H."/>
            <person name="Tritt A."/>
            <person name="Yoshinaga Y."/>
            <person name="Zwiers L.-H."/>
            <person name="Turgeon B."/>
            <person name="Goodwin S."/>
            <person name="Spatafora J."/>
            <person name="Crous P."/>
            <person name="Grigoriev I."/>
        </authorList>
    </citation>
    <scope>NUCLEOTIDE SEQUENCE</scope>
    <source>
        <strain evidence="2">CBS 113389</strain>
    </source>
</reference>
<evidence type="ECO:0000313" key="2">
    <source>
        <dbReference type="EMBL" id="KAF2487224.1"/>
    </source>
</evidence>
<sequence length="337" mass="34908">MRLLHVLPTLLSLASLASLVSAAAVKSSSTTCPKPTTCPVSTTIVTKTTSGKNAVTKTITVHQTVTASASPTTTTITATTDLDYSAAAYVTTTFTLTVTPTTTVTSYSNAASTPPPEKRDVHRRATKCPAVKACTTSVSTFTTTFTSAKATSTVTVISKKTITTTPTVTATATITSSSVTTVEMTSTITSTATASTTTSTATVTYSSFYITASDSAVVSDGTTLEDQYSSSTAEGTSVFNGGGTVLALYGGTLYDTEHDALASYDFAEPTDLVFLGEVKARETSQCLCQIDSFTLVLSCNCNGNSVFQTDSNGEVHLDTQVDSGNYAITPVIQPILD</sequence>
<name>A0A6A6Q5H5_9PEZI</name>
<protein>
    <submittedName>
        <fullName evidence="2">Uncharacterized protein</fullName>
    </submittedName>
</protein>
<dbReference type="GeneID" id="54479573"/>
<keyword evidence="1" id="KW-0732">Signal</keyword>
<evidence type="ECO:0000313" key="3">
    <source>
        <dbReference type="Proteomes" id="UP000799767"/>
    </source>
</evidence>
<gene>
    <name evidence="2" type="ORF">BDY17DRAFT_6331</name>
</gene>
<keyword evidence="3" id="KW-1185">Reference proteome</keyword>
<organism evidence="2 3">
    <name type="scientific">Neohortaea acidophila</name>
    <dbReference type="NCBI Taxonomy" id="245834"/>
    <lineage>
        <taxon>Eukaryota</taxon>
        <taxon>Fungi</taxon>
        <taxon>Dikarya</taxon>
        <taxon>Ascomycota</taxon>
        <taxon>Pezizomycotina</taxon>
        <taxon>Dothideomycetes</taxon>
        <taxon>Dothideomycetidae</taxon>
        <taxon>Mycosphaerellales</taxon>
        <taxon>Teratosphaeriaceae</taxon>
        <taxon>Neohortaea</taxon>
    </lineage>
</organism>
<dbReference type="AlphaFoldDB" id="A0A6A6Q5H5"/>
<dbReference type="EMBL" id="MU001631">
    <property type="protein sequence ID" value="KAF2487224.1"/>
    <property type="molecule type" value="Genomic_DNA"/>
</dbReference>